<dbReference type="AlphaFoldDB" id="A0A8S1H094"/>
<dbReference type="EMBL" id="CAJGYM010000009">
    <property type="protein sequence ID" value="CAD6188817.1"/>
    <property type="molecule type" value="Genomic_DNA"/>
</dbReference>
<feature type="compositionally biased region" description="Polar residues" evidence="1">
    <location>
        <begin position="45"/>
        <end position="57"/>
    </location>
</feature>
<evidence type="ECO:0000256" key="1">
    <source>
        <dbReference type="SAM" id="MobiDB-lite"/>
    </source>
</evidence>
<feature type="region of interest" description="Disordered" evidence="1">
    <location>
        <begin position="1"/>
        <end position="78"/>
    </location>
</feature>
<dbReference type="Proteomes" id="UP000835052">
    <property type="component" value="Unassembled WGS sequence"/>
</dbReference>
<evidence type="ECO:0000313" key="2">
    <source>
        <dbReference type="EMBL" id="CAD6188817.1"/>
    </source>
</evidence>
<reference evidence="2" key="1">
    <citation type="submission" date="2020-10" db="EMBL/GenBank/DDBJ databases">
        <authorList>
            <person name="Kikuchi T."/>
        </authorList>
    </citation>
    <scope>NUCLEOTIDE SEQUENCE</scope>
    <source>
        <strain evidence="2">NKZ352</strain>
    </source>
</reference>
<organism evidence="2 3">
    <name type="scientific">Caenorhabditis auriculariae</name>
    <dbReference type="NCBI Taxonomy" id="2777116"/>
    <lineage>
        <taxon>Eukaryota</taxon>
        <taxon>Metazoa</taxon>
        <taxon>Ecdysozoa</taxon>
        <taxon>Nematoda</taxon>
        <taxon>Chromadorea</taxon>
        <taxon>Rhabditida</taxon>
        <taxon>Rhabditina</taxon>
        <taxon>Rhabditomorpha</taxon>
        <taxon>Rhabditoidea</taxon>
        <taxon>Rhabditidae</taxon>
        <taxon>Peloderinae</taxon>
        <taxon>Caenorhabditis</taxon>
    </lineage>
</organism>
<evidence type="ECO:0000313" key="3">
    <source>
        <dbReference type="Proteomes" id="UP000835052"/>
    </source>
</evidence>
<name>A0A8S1H094_9PELO</name>
<keyword evidence="3" id="KW-1185">Reference proteome</keyword>
<proteinExistence type="predicted"/>
<feature type="compositionally biased region" description="Basic and acidic residues" evidence="1">
    <location>
        <begin position="26"/>
        <end position="41"/>
    </location>
</feature>
<sequence>MDKLSQLLHAPRSMGRFDEEGEVENQDEHFGRSSSSFREDSVSSVQTVETDYRSLNATDADDEATPLPSLPNFSTHPSTVITTQRSVWKRAFPEPCQ</sequence>
<accession>A0A8S1H094</accession>
<comment type="caution">
    <text evidence="2">The sequence shown here is derived from an EMBL/GenBank/DDBJ whole genome shotgun (WGS) entry which is preliminary data.</text>
</comment>
<gene>
    <name evidence="2" type="ORF">CAUJ_LOCUS4736</name>
</gene>
<protein>
    <submittedName>
        <fullName evidence="2">Uncharacterized protein</fullName>
    </submittedName>
</protein>